<proteinExistence type="inferred from homology"/>
<evidence type="ECO:0000256" key="2">
    <source>
        <dbReference type="ARBA" id="ARBA00023015"/>
    </source>
</evidence>
<dbReference type="PANTHER" id="PTHR43133:SF8">
    <property type="entry name" value="RNA POLYMERASE SIGMA FACTOR HI_1459-RELATED"/>
    <property type="match status" value="1"/>
</dbReference>
<dbReference type="InterPro" id="IPR036388">
    <property type="entry name" value="WH-like_DNA-bd_sf"/>
</dbReference>
<dbReference type="Pfam" id="PF08281">
    <property type="entry name" value="Sigma70_r4_2"/>
    <property type="match status" value="1"/>
</dbReference>
<feature type="domain" description="RNA polymerase sigma factor 70 region 4 type 2" evidence="6">
    <location>
        <begin position="108"/>
        <end position="154"/>
    </location>
</feature>
<dbReference type="SUPFAM" id="SSF88946">
    <property type="entry name" value="Sigma2 domain of RNA polymerase sigma factors"/>
    <property type="match status" value="1"/>
</dbReference>
<gene>
    <name evidence="7" type="ORF">CDO51_12440</name>
</gene>
<evidence type="ECO:0000256" key="3">
    <source>
        <dbReference type="ARBA" id="ARBA00023082"/>
    </source>
</evidence>
<dbReference type="InterPro" id="IPR013325">
    <property type="entry name" value="RNA_pol_sigma_r2"/>
</dbReference>
<dbReference type="InterPro" id="IPR014284">
    <property type="entry name" value="RNA_pol_sigma-70_dom"/>
</dbReference>
<evidence type="ECO:0000259" key="6">
    <source>
        <dbReference type="Pfam" id="PF08281"/>
    </source>
</evidence>
<reference evidence="7 8" key="1">
    <citation type="submission" date="2017-06" db="EMBL/GenBank/DDBJ databases">
        <title>Draft Genome Sequence of Natranaerobius trueperi halophilic, alkalithermophilic bacteria from soda lakes.</title>
        <authorList>
            <person name="Zhao B."/>
        </authorList>
    </citation>
    <scope>NUCLEOTIDE SEQUENCE [LARGE SCALE GENOMIC DNA]</scope>
    <source>
        <strain evidence="7 8">DSM 18760</strain>
    </source>
</reference>
<dbReference type="PANTHER" id="PTHR43133">
    <property type="entry name" value="RNA POLYMERASE ECF-TYPE SIGMA FACTO"/>
    <property type="match status" value="1"/>
</dbReference>
<dbReference type="Proteomes" id="UP000214588">
    <property type="component" value="Unassembled WGS sequence"/>
</dbReference>
<evidence type="ECO:0000256" key="5">
    <source>
        <dbReference type="ARBA" id="ARBA00023163"/>
    </source>
</evidence>
<evidence type="ECO:0000313" key="8">
    <source>
        <dbReference type="Proteomes" id="UP000214588"/>
    </source>
</evidence>
<dbReference type="SUPFAM" id="SSF88659">
    <property type="entry name" value="Sigma3 and sigma4 domains of RNA polymerase sigma factors"/>
    <property type="match status" value="1"/>
</dbReference>
<name>A0A226BUU0_9FIRM</name>
<keyword evidence="4" id="KW-0238">DNA-binding</keyword>
<dbReference type="Gene3D" id="1.10.1740.10">
    <property type="match status" value="1"/>
</dbReference>
<dbReference type="AlphaFoldDB" id="A0A226BUU0"/>
<protein>
    <recommendedName>
        <fullName evidence="6">RNA polymerase sigma factor 70 region 4 type 2 domain-containing protein</fullName>
    </recommendedName>
</protein>
<accession>A0A226BUU0</accession>
<dbReference type="EMBL" id="NIQC01000044">
    <property type="protein sequence ID" value="OWZ82753.1"/>
    <property type="molecule type" value="Genomic_DNA"/>
</dbReference>
<evidence type="ECO:0000256" key="4">
    <source>
        <dbReference type="ARBA" id="ARBA00023125"/>
    </source>
</evidence>
<comment type="similarity">
    <text evidence="1">Belongs to the sigma-70 factor family. ECF subfamily.</text>
</comment>
<keyword evidence="8" id="KW-1185">Reference proteome</keyword>
<keyword evidence="3" id="KW-0731">Sigma factor</keyword>
<keyword evidence="2" id="KW-0805">Transcription regulation</keyword>
<comment type="caution">
    <text evidence="7">The sequence shown here is derived from an EMBL/GenBank/DDBJ whole genome shotgun (WGS) entry which is preliminary data.</text>
</comment>
<evidence type="ECO:0000256" key="1">
    <source>
        <dbReference type="ARBA" id="ARBA00010641"/>
    </source>
</evidence>
<organism evidence="7 8">
    <name type="scientific">Natranaerobius trueperi</name>
    <dbReference type="NCBI Taxonomy" id="759412"/>
    <lineage>
        <taxon>Bacteria</taxon>
        <taxon>Bacillati</taxon>
        <taxon>Bacillota</taxon>
        <taxon>Clostridia</taxon>
        <taxon>Natranaerobiales</taxon>
        <taxon>Natranaerobiaceae</taxon>
        <taxon>Natranaerobius</taxon>
    </lineage>
</organism>
<dbReference type="GO" id="GO:0003677">
    <property type="term" value="F:DNA binding"/>
    <property type="evidence" value="ECO:0007669"/>
    <property type="project" value="UniProtKB-KW"/>
</dbReference>
<dbReference type="NCBIfam" id="TIGR02937">
    <property type="entry name" value="sigma70-ECF"/>
    <property type="match status" value="1"/>
</dbReference>
<dbReference type="InterPro" id="IPR013324">
    <property type="entry name" value="RNA_pol_sigma_r3/r4-like"/>
</dbReference>
<keyword evidence="5" id="KW-0804">Transcription</keyword>
<dbReference type="GO" id="GO:0016987">
    <property type="term" value="F:sigma factor activity"/>
    <property type="evidence" value="ECO:0007669"/>
    <property type="project" value="UniProtKB-KW"/>
</dbReference>
<dbReference type="InterPro" id="IPR039425">
    <property type="entry name" value="RNA_pol_sigma-70-like"/>
</dbReference>
<sequence length="166" mass="19638">MKTICLKLNFFVSKILTQIQTKDEKISEDIVHNSFIKISNKLNEIDNITELKRYMTVVAKNEAYDYYNYNKKIYKSDKIDELNKTDDNFNPEKHTIKSETMGLVNSHIQKLTPKNKSIIYFRISENKSFKEIAKHFQKKETTLRSNYSRAVKQIRDKLFKAGDLND</sequence>
<dbReference type="GO" id="GO:0006352">
    <property type="term" value="P:DNA-templated transcription initiation"/>
    <property type="evidence" value="ECO:0007669"/>
    <property type="project" value="InterPro"/>
</dbReference>
<evidence type="ECO:0000313" key="7">
    <source>
        <dbReference type="EMBL" id="OWZ82753.1"/>
    </source>
</evidence>
<dbReference type="InterPro" id="IPR013249">
    <property type="entry name" value="RNA_pol_sigma70_r4_t2"/>
</dbReference>
<dbReference type="Gene3D" id="1.10.10.10">
    <property type="entry name" value="Winged helix-like DNA-binding domain superfamily/Winged helix DNA-binding domain"/>
    <property type="match status" value="1"/>
</dbReference>